<comment type="similarity">
    <text evidence="10">Belongs to the glycosyltransferase 14 family.</text>
</comment>
<evidence type="ECO:0000256" key="7">
    <source>
        <dbReference type="ARBA" id="ARBA00022989"/>
    </source>
</evidence>
<dbReference type="GO" id="GO:0016020">
    <property type="term" value="C:membrane"/>
    <property type="evidence" value="ECO:0007669"/>
    <property type="project" value="UniProtKB-SubCell"/>
</dbReference>
<protein>
    <submittedName>
        <fullName evidence="12">Beta-1-3-galactosyl-O-glycosyl-glyco beta-1-6-N-acetylglucosaminyltransferase 3-like</fullName>
    </submittedName>
</protein>
<dbReference type="OrthoDB" id="2019572at2759"/>
<evidence type="ECO:0000256" key="2">
    <source>
        <dbReference type="ARBA" id="ARBA00004922"/>
    </source>
</evidence>
<evidence type="ECO:0000256" key="1">
    <source>
        <dbReference type="ARBA" id="ARBA00004606"/>
    </source>
</evidence>
<keyword evidence="8 11" id="KW-0472">Membrane</keyword>
<proteinExistence type="inferred from homology"/>
<keyword evidence="4 12" id="KW-0808">Transferase</keyword>
<evidence type="ECO:0000256" key="8">
    <source>
        <dbReference type="ARBA" id="ARBA00023136"/>
    </source>
</evidence>
<comment type="subcellular location">
    <subcellularLocation>
        <location evidence="1">Membrane</location>
        <topology evidence="1">Single-pass type II membrane protein</topology>
    </subcellularLocation>
</comment>
<feature type="non-terminal residue" evidence="12">
    <location>
        <position position="434"/>
    </location>
</feature>
<dbReference type="STRING" id="10195.A0A3M7T040"/>
<gene>
    <name evidence="12" type="ORF">BpHYR1_031584</name>
</gene>
<keyword evidence="7 11" id="KW-1133">Transmembrane helix</keyword>
<evidence type="ECO:0000256" key="6">
    <source>
        <dbReference type="ARBA" id="ARBA00022968"/>
    </source>
</evidence>
<organism evidence="12 13">
    <name type="scientific">Brachionus plicatilis</name>
    <name type="common">Marine rotifer</name>
    <name type="synonym">Brachionus muelleri</name>
    <dbReference type="NCBI Taxonomy" id="10195"/>
    <lineage>
        <taxon>Eukaryota</taxon>
        <taxon>Metazoa</taxon>
        <taxon>Spiralia</taxon>
        <taxon>Gnathifera</taxon>
        <taxon>Rotifera</taxon>
        <taxon>Eurotatoria</taxon>
        <taxon>Monogononta</taxon>
        <taxon>Pseudotrocha</taxon>
        <taxon>Ploima</taxon>
        <taxon>Brachionidae</taxon>
        <taxon>Brachionus</taxon>
    </lineage>
</organism>
<keyword evidence="3 12" id="KW-0328">Glycosyltransferase</keyword>
<dbReference type="EMBL" id="REGN01000523">
    <property type="protein sequence ID" value="RNA41305.1"/>
    <property type="molecule type" value="Genomic_DNA"/>
</dbReference>
<evidence type="ECO:0000256" key="10">
    <source>
        <dbReference type="ARBA" id="ARBA00038150"/>
    </source>
</evidence>
<dbReference type="GO" id="GO:0008375">
    <property type="term" value="F:acetylglucosaminyltransferase activity"/>
    <property type="evidence" value="ECO:0007669"/>
    <property type="project" value="TreeGrafter"/>
</dbReference>
<evidence type="ECO:0000313" key="13">
    <source>
        <dbReference type="Proteomes" id="UP000276133"/>
    </source>
</evidence>
<comment type="pathway">
    <text evidence="2">Protein modification; protein glycosylation.</text>
</comment>
<accession>A0A3M7T040</accession>
<dbReference type="PANTHER" id="PTHR19297:SF181">
    <property type="entry name" value="PROTEIN XYLOSYLTRANSFERASE"/>
    <property type="match status" value="1"/>
</dbReference>
<dbReference type="PANTHER" id="PTHR19297">
    <property type="entry name" value="GLYCOSYLTRANSFERASE 14 FAMILY MEMBER"/>
    <property type="match status" value="1"/>
</dbReference>
<evidence type="ECO:0000256" key="3">
    <source>
        <dbReference type="ARBA" id="ARBA00022676"/>
    </source>
</evidence>
<keyword evidence="13" id="KW-1185">Reference proteome</keyword>
<reference evidence="12 13" key="1">
    <citation type="journal article" date="2018" name="Sci. Rep.">
        <title>Genomic signatures of local adaptation to the degree of environmental predictability in rotifers.</title>
        <authorList>
            <person name="Franch-Gras L."/>
            <person name="Hahn C."/>
            <person name="Garcia-Roger E.M."/>
            <person name="Carmona M.J."/>
            <person name="Serra M."/>
            <person name="Gomez A."/>
        </authorList>
    </citation>
    <scope>NUCLEOTIDE SEQUENCE [LARGE SCALE GENOMIC DNA]</scope>
    <source>
        <strain evidence="12">HYR1</strain>
    </source>
</reference>
<evidence type="ECO:0000256" key="5">
    <source>
        <dbReference type="ARBA" id="ARBA00022692"/>
    </source>
</evidence>
<feature type="transmembrane region" description="Helical" evidence="11">
    <location>
        <begin position="26"/>
        <end position="48"/>
    </location>
</feature>
<evidence type="ECO:0000256" key="11">
    <source>
        <dbReference type="SAM" id="Phobius"/>
    </source>
</evidence>
<dbReference type="AlphaFoldDB" id="A0A3M7T040"/>
<keyword evidence="5 11" id="KW-0812">Transmembrane</keyword>
<sequence length="434" mass="51655">MRLIQKFVFKFKQKTSSRQFRRYIRVLTRLILIAVLVWLFLFVFYAFLAEMEKYVRTQFRHLFFQPSHDSEKIKFLQSYVLSRSDNGLVLNPKQNNFQLAKVIDRKTLEFFKKIQRINYDVNCQSLIEWDETEVRKAKRILFKLKNLNNQHLSSLNARQNLGFIPPLAEENFLFDQSMCKLFRDLRGYDNYKITTFERNFPIAFSILTYNNIEQFERLLKAIYRPHNVYCIHVDAKSPPVFHQAVKSIVQCFHNVFVASKLERIVYAGFSRLKADINCMSDLVTPNYNLPTLAGKNITRNWKYVLNMASSEFPLRTNYELAKILHMFNGANDIEVMTNFPLIRVQYIWKPKRSSNSSNEYMVRTKRLKTPIPHNFTIVKGLAYCSFSRKFIEYALNNVYARNLLKWSEDTYSPDEWYWATLNYNVQFNPPGGFK</sequence>
<evidence type="ECO:0000313" key="12">
    <source>
        <dbReference type="EMBL" id="RNA41305.1"/>
    </source>
</evidence>
<keyword evidence="6" id="KW-0735">Signal-anchor</keyword>
<comment type="caution">
    <text evidence="12">The sequence shown here is derived from an EMBL/GenBank/DDBJ whole genome shotgun (WGS) entry which is preliminary data.</text>
</comment>
<dbReference type="InterPro" id="IPR003406">
    <property type="entry name" value="Glyco_trans_14"/>
</dbReference>
<dbReference type="Pfam" id="PF02485">
    <property type="entry name" value="Branch"/>
    <property type="match status" value="1"/>
</dbReference>
<evidence type="ECO:0000256" key="9">
    <source>
        <dbReference type="ARBA" id="ARBA00023180"/>
    </source>
</evidence>
<keyword evidence="9" id="KW-0325">Glycoprotein</keyword>
<name>A0A3M7T040_BRAPC</name>
<evidence type="ECO:0000256" key="4">
    <source>
        <dbReference type="ARBA" id="ARBA00022679"/>
    </source>
</evidence>
<dbReference type="Proteomes" id="UP000276133">
    <property type="component" value="Unassembled WGS sequence"/>
</dbReference>